<dbReference type="EMBL" id="MHIY01000008">
    <property type="protein sequence ID" value="OGY60154.1"/>
    <property type="molecule type" value="Genomic_DNA"/>
</dbReference>
<dbReference type="Pfam" id="PF19044">
    <property type="entry name" value="P-loop_TraG"/>
    <property type="match status" value="1"/>
</dbReference>
<dbReference type="Gene3D" id="3.40.50.300">
    <property type="entry name" value="P-loop containing nucleotide triphosphate hydrolases"/>
    <property type="match status" value="1"/>
</dbReference>
<comment type="caution">
    <text evidence="2">The sequence shown here is derived from an EMBL/GenBank/DDBJ whole genome shotgun (WGS) entry which is preliminary data.</text>
</comment>
<gene>
    <name evidence="2" type="ORF">A3B23_02615</name>
</gene>
<accession>A0A1G1Z6L5</accession>
<reference evidence="2 3" key="1">
    <citation type="journal article" date="2016" name="Nat. Commun.">
        <title>Thousands of microbial genomes shed light on interconnected biogeochemical processes in an aquifer system.</title>
        <authorList>
            <person name="Anantharaman K."/>
            <person name="Brown C.T."/>
            <person name="Hug L.A."/>
            <person name="Sharon I."/>
            <person name="Castelle C.J."/>
            <person name="Probst A.J."/>
            <person name="Thomas B.C."/>
            <person name="Singh A."/>
            <person name="Wilkins M.J."/>
            <person name="Karaoz U."/>
            <person name="Brodie E.L."/>
            <person name="Williams K.H."/>
            <person name="Hubbard S.S."/>
            <person name="Banfield J.F."/>
        </authorList>
    </citation>
    <scope>NUCLEOTIDE SEQUENCE [LARGE SCALE GENOMIC DNA]</scope>
</reference>
<dbReference type="SUPFAM" id="SSF52540">
    <property type="entry name" value="P-loop containing nucleoside triphosphate hydrolases"/>
    <property type="match status" value="1"/>
</dbReference>
<dbReference type="STRING" id="1797690.A3B23_02615"/>
<evidence type="ECO:0000259" key="1">
    <source>
        <dbReference type="Pfam" id="PF19044"/>
    </source>
</evidence>
<protein>
    <recommendedName>
        <fullName evidence="1">TraG P-loop domain-containing protein</fullName>
    </recommendedName>
</protein>
<dbReference type="InterPro" id="IPR043964">
    <property type="entry name" value="P-loop_TraG"/>
</dbReference>
<sequence>MFIILNFIWNLIRSELKKRIMIIDEAWWMMKYPDSAIFLYGLVKRSRKYYLGITTITQDVEDFLNSQYGRPIITNSSIQLLLKQAPATAESTMKAFNLTETEKNYLLEAGVGQGLFIAGLKRAAIQIVPSYFEDKLITTNPEQILNIKKAEENK</sequence>
<evidence type="ECO:0000313" key="2">
    <source>
        <dbReference type="EMBL" id="OGY60154.1"/>
    </source>
</evidence>
<dbReference type="Proteomes" id="UP000178744">
    <property type="component" value="Unassembled WGS sequence"/>
</dbReference>
<organism evidence="2 3">
    <name type="scientific">Candidatus Colwellbacteria bacterium RIFCSPLOWO2_01_FULL_48_10</name>
    <dbReference type="NCBI Taxonomy" id="1797690"/>
    <lineage>
        <taxon>Bacteria</taxon>
        <taxon>Candidatus Colwelliibacteriota</taxon>
    </lineage>
</organism>
<proteinExistence type="predicted"/>
<dbReference type="InterPro" id="IPR027417">
    <property type="entry name" value="P-loop_NTPase"/>
</dbReference>
<dbReference type="AlphaFoldDB" id="A0A1G1Z6L5"/>
<name>A0A1G1Z6L5_9BACT</name>
<evidence type="ECO:0000313" key="3">
    <source>
        <dbReference type="Proteomes" id="UP000178744"/>
    </source>
</evidence>
<feature type="domain" description="TraG P-loop" evidence="1">
    <location>
        <begin position="3"/>
        <end position="107"/>
    </location>
</feature>